<name>A0A2I2FJ29_ASPCN</name>
<protein>
    <recommendedName>
        <fullName evidence="4">Protection of telomeres protein 1</fullName>
    </recommendedName>
</protein>
<proteinExistence type="inferred from homology"/>
<dbReference type="STRING" id="41067.A0A2I2FJ29"/>
<dbReference type="GO" id="GO:0010521">
    <property type="term" value="F:telomerase inhibitor activity"/>
    <property type="evidence" value="ECO:0007669"/>
    <property type="project" value="TreeGrafter"/>
</dbReference>
<dbReference type="CDD" id="cd04497">
    <property type="entry name" value="hPOT1_OB1_like"/>
    <property type="match status" value="1"/>
</dbReference>
<evidence type="ECO:0000256" key="3">
    <source>
        <dbReference type="ARBA" id="ARBA00008442"/>
    </source>
</evidence>
<dbReference type="GO" id="GO:0016233">
    <property type="term" value="P:telomere capping"/>
    <property type="evidence" value="ECO:0007669"/>
    <property type="project" value="TreeGrafter"/>
</dbReference>
<dbReference type="EMBL" id="KZ559124">
    <property type="protein sequence ID" value="PLB40624.1"/>
    <property type="molecule type" value="Genomic_DNA"/>
</dbReference>
<dbReference type="InterPro" id="IPR012340">
    <property type="entry name" value="NA-bd_OB-fold"/>
</dbReference>
<dbReference type="InterPro" id="IPR028389">
    <property type="entry name" value="POT1"/>
</dbReference>
<keyword evidence="12" id="KW-1185">Reference proteome</keyword>
<dbReference type="SMART" id="SM00976">
    <property type="entry name" value="Telo_bind"/>
    <property type="match status" value="1"/>
</dbReference>
<dbReference type="RefSeq" id="XP_024674636.1">
    <property type="nucleotide sequence ID" value="XM_024820160.1"/>
</dbReference>
<sequence>MLPGLGEKYADVATAISEQGNKHVIGVVVDVFGGIWKTKNKSSSITFTIKDRDLNNGHTWDGLRIKYFSGNESQLPPVELGDVVLLKNLYIRSLNGKPMGVAAEQKTIPWAIWRDDPDPNSRGAPITGPSPWEPYPSESKYARGLLAKSTGAEGAHGAKGFRDEGAERIAAPRSHTVVNASMERSKTVKSFSLIREVEERMYTSLVVEILGIIPNGHERALVYVTDYTANEGLPSYEYDEEAGREGDEFNYQGRPKPAKGPSKMTIQVTLWEPHSSFAQNNLKKNDLVLLSNVQIKRSRVVGGCLEASISGNRNDPRAVNVEKVDATSDEHAQELVKRREEYLEKHPEKRKLEDTDDPAKSTKKRNRPVTKAKDTKREEGQGILPTSFRNQLNDKIQASHRHRPNRTIEAILDKDSHNNASPDQIEYRLPFQNLSYRTNVKVVDFFPPNLADFAVPEEKAENTLDASPGQTNGDRVTNWEWRFCLLVEGAEPVPRGTQREQMKLFVAGPDAVHFLQLDAADLRKFPQRLSELKERLFYVWGNLEERKSGISPDRLSQRPFECCIQEYGVRCSHTLPDERELGCSLADCFGWERRFGIFGTTIQWEK</sequence>
<evidence type="ECO:0000256" key="9">
    <source>
        <dbReference type="SAM" id="MobiDB-lite"/>
    </source>
</evidence>
<dbReference type="PANTHER" id="PTHR14513">
    <property type="entry name" value="PROTECTION OF TELOMERES 1"/>
    <property type="match status" value="1"/>
</dbReference>
<dbReference type="GO" id="GO:0032210">
    <property type="term" value="P:regulation of telomere maintenance via telomerase"/>
    <property type="evidence" value="ECO:0007669"/>
    <property type="project" value="TreeGrafter"/>
</dbReference>
<feature type="compositionally biased region" description="Basic and acidic residues" evidence="9">
    <location>
        <begin position="371"/>
        <end position="380"/>
    </location>
</feature>
<comment type="subcellular location">
    <subcellularLocation>
        <location evidence="2">Chromosome</location>
        <location evidence="2">Telomere</location>
    </subcellularLocation>
    <subcellularLocation>
        <location evidence="1">Nucleus</location>
    </subcellularLocation>
</comment>
<dbReference type="GeneID" id="36527320"/>
<organism evidence="11 12">
    <name type="scientific">Aspergillus candidus</name>
    <dbReference type="NCBI Taxonomy" id="41067"/>
    <lineage>
        <taxon>Eukaryota</taxon>
        <taxon>Fungi</taxon>
        <taxon>Dikarya</taxon>
        <taxon>Ascomycota</taxon>
        <taxon>Pezizomycotina</taxon>
        <taxon>Eurotiomycetes</taxon>
        <taxon>Eurotiomycetidae</taxon>
        <taxon>Eurotiales</taxon>
        <taxon>Aspergillaceae</taxon>
        <taxon>Aspergillus</taxon>
        <taxon>Aspergillus subgen. Circumdati</taxon>
    </lineage>
</organism>
<feature type="compositionally biased region" description="Basic and acidic residues" evidence="9">
    <location>
        <begin position="340"/>
        <end position="360"/>
    </location>
</feature>
<dbReference type="OrthoDB" id="2186770at2759"/>
<gene>
    <name evidence="11" type="ORF">BDW47DRAFT_89500</name>
</gene>
<evidence type="ECO:0000313" key="12">
    <source>
        <dbReference type="Proteomes" id="UP000234585"/>
    </source>
</evidence>
<feature type="compositionally biased region" description="Basic residues" evidence="9">
    <location>
        <begin position="361"/>
        <end position="370"/>
    </location>
</feature>
<dbReference type="FunFam" id="2.40.50.140:FF:000303">
    <property type="entry name" value="Protection of telomeres protein 1"/>
    <property type="match status" value="1"/>
</dbReference>
<evidence type="ECO:0000256" key="5">
    <source>
        <dbReference type="ARBA" id="ARBA00022454"/>
    </source>
</evidence>
<keyword evidence="5" id="KW-0158">Chromosome</keyword>
<evidence type="ECO:0000256" key="6">
    <source>
        <dbReference type="ARBA" id="ARBA00022895"/>
    </source>
</evidence>
<keyword evidence="7" id="KW-0238">DNA-binding</keyword>
<dbReference type="InterPro" id="IPR032042">
    <property type="entry name" value="POT1PC"/>
</dbReference>
<evidence type="ECO:0000256" key="8">
    <source>
        <dbReference type="ARBA" id="ARBA00023242"/>
    </source>
</evidence>
<dbReference type="Gene3D" id="2.40.50.140">
    <property type="entry name" value="Nucleic acid-binding proteins"/>
    <property type="match status" value="2"/>
</dbReference>
<evidence type="ECO:0000259" key="10">
    <source>
        <dbReference type="SMART" id="SM00976"/>
    </source>
</evidence>
<accession>A0A2I2FJ29</accession>
<dbReference type="SUPFAM" id="SSF50249">
    <property type="entry name" value="Nucleic acid-binding proteins"/>
    <property type="match status" value="2"/>
</dbReference>
<feature type="region of interest" description="Disordered" evidence="9">
    <location>
        <begin position="340"/>
        <end position="402"/>
    </location>
</feature>
<dbReference type="InterPro" id="IPR011564">
    <property type="entry name" value="Telomer_end-bd_POT1/Cdc13"/>
</dbReference>
<keyword evidence="8" id="KW-0539">Nucleus</keyword>
<dbReference type="GO" id="GO:0098505">
    <property type="term" value="F:G-rich strand telomeric DNA binding"/>
    <property type="evidence" value="ECO:0007669"/>
    <property type="project" value="TreeGrafter"/>
</dbReference>
<dbReference type="Pfam" id="PF16686">
    <property type="entry name" value="POT1PC"/>
    <property type="match status" value="1"/>
</dbReference>
<dbReference type="GO" id="GO:0000783">
    <property type="term" value="C:nuclear telomere cap complex"/>
    <property type="evidence" value="ECO:0007669"/>
    <property type="project" value="TreeGrafter"/>
</dbReference>
<keyword evidence="6" id="KW-0779">Telomere</keyword>
<feature type="domain" description="Telomeric single stranded DNA binding POT1/Cdc13" evidence="10">
    <location>
        <begin position="9"/>
        <end position="150"/>
    </location>
</feature>
<evidence type="ECO:0000256" key="2">
    <source>
        <dbReference type="ARBA" id="ARBA00004574"/>
    </source>
</evidence>
<dbReference type="PANTHER" id="PTHR14513:SF0">
    <property type="entry name" value="PROTECTION OF TELOMERES PROTEIN 1"/>
    <property type="match status" value="1"/>
</dbReference>
<evidence type="ECO:0000256" key="4">
    <source>
        <dbReference type="ARBA" id="ARBA00015253"/>
    </source>
</evidence>
<feature type="compositionally biased region" description="Polar residues" evidence="9">
    <location>
        <begin position="387"/>
        <end position="396"/>
    </location>
</feature>
<comment type="similarity">
    <text evidence="3">Belongs to the telombin family.</text>
</comment>
<reference evidence="11 12" key="1">
    <citation type="submission" date="2017-12" db="EMBL/GenBank/DDBJ databases">
        <authorList>
            <consortium name="DOE Joint Genome Institute"/>
            <person name="Haridas S."/>
            <person name="Kjaerbolling I."/>
            <person name="Vesth T.C."/>
            <person name="Frisvad J.C."/>
            <person name="Nybo J.L."/>
            <person name="Theobald S."/>
            <person name="Kuo A."/>
            <person name="Bowyer P."/>
            <person name="Matsuda Y."/>
            <person name="Mondo S."/>
            <person name="Lyhne E.K."/>
            <person name="Kogle M.E."/>
            <person name="Clum A."/>
            <person name="Lipzen A."/>
            <person name="Salamov A."/>
            <person name="Ngan C.Y."/>
            <person name="Daum C."/>
            <person name="Chiniquy J."/>
            <person name="Barry K."/>
            <person name="LaButti K."/>
            <person name="Simmons B.A."/>
            <person name="Magnuson J.K."/>
            <person name="Mortensen U.H."/>
            <person name="Larsen T.O."/>
            <person name="Grigoriev I.V."/>
            <person name="Baker S.E."/>
            <person name="Andersen M.R."/>
            <person name="Nordberg H.P."/>
            <person name="Cantor M.N."/>
            <person name="Hua S.X."/>
        </authorList>
    </citation>
    <scope>NUCLEOTIDE SEQUENCE [LARGE SCALE GENOMIC DNA]</scope>
    <source>
        <strain evidence="11 12">CBS 102.13</strain>
    </source>
</reference>
<evidence type="ECO:0000256" key="1">
    <source>
        <dbReference type="ARBA" id="ARBA00004123"/>
    </source>
</evidence>
<evidence type="ECO:0000313" key="11">
    <source>
        <dbReference type="EMBL" id="PLB40624.1"/>
    </source>
</evidence>
<dbReference type="Proteomes" id="UP000234585">
    <property type="component" value="Unassembled WGS sequence"/>
</dbReference>
<evidence type="ECO:0000256" key="7">
    <source>
        <dbReference type="ARBA" id="ARBA00023125"/>
    </source>
</evidence>
<dbReference type="AlphaFoldDB" id="A0A2I2FJ29"/>
<dbReference type="Pfam" id="PF02765">
    <property type="entry name" value="POT1"/>
    <property type="match status" value="1"/>
</dbReference>